<name>A0A0U2VW90_9BACL</name>
<accession>A0A0U2VW90</accession>
<protein>
    <submittedName>
        <fullName evidence="1">Uncharacterized protein</fullName>
    </submittedName>
</protein>
<reference evidence="2" key="1">
    <citation type="submission" date="2015-12" db="EMBL/GenBank/DDBJ databases">
        <title>Complete genome sequences of two moderately thermophilic Paenibacillus species.</title>
        <authorList>
            <person name="Butler R.III."/>
            <person name="Wang J."/>
            <person name="Stark B.C."/>
            <person name="Pombert J.-F."/>
        </authorList>
    </citation>
    <scope>NUCLEOTIDE SEQUENCE [LARGE SCALE GENOMIC DNA]</scope>
    <source>
        <strain evidence="2">32O-Y</strain>
    </source>
</reference>
<dbReference type="EMBL" id="CP013652">
    <property type="protein sequence ID" value="ALS24982.1"/>
    <property type="molecule type" value="Genomic_DNA"/>
</dbReference>
<organism evidence="1 2">
    <name type="scientific">Paenibacillus naphthalenovorans</name>
    <dbReference type="NCBI Taxonomy" id="162209"/>
    <lineage>
        <taxon>Bacteria</taxon>
        <taxon>Bacillati</taxon>
        <taxon>Bacillota</taxon>
        <taxon>Bacilli</taxon>
        <taxon>Bacillales</taxon>
        <taxon>Paenibacillaceae</taxon>
        <taxon>Paenibacillus</taxon>
    </lineage>
</organism>
<sequence length="319" mass="36252" precursor="true">MRRTVVVLVLFFLFAATGAYAHLTGAFADFLVSVHDEETIAKLKLEMQRTKNDIEAMTPQVRQKEQVFSARRNSAAAQLQFYDDFGMEAWLSLMLQAQDPVDIIGGQWLMARSLDRYMQELDRLYAEYMQVKTAKESLEGHQRLLRGMERQLQARARFMADNSDAAIDQLANYLDIDWMSEVEEPLLQSLASDRELAEKQLPQWAVPGTAAGALYKLEEQWLNDRSELAYFFRADHIYAVYEKPDLHVMLIGQLLNKENGTAELQFEAGFFNGFLMPDTLLEELRGFAVGTAGLEAAAGSPAPYYWQQANGALLLRTNE</sequence>
<gene>
    <name evidence="1" type="ORF">IJ22_47200</name>
</gene>
<dbReference type="PATRIC" id="fig|162209.4.peg.4968"/>
<dbReference type="RefSeq" id="WP_062410453.1">
    <property type="nucleotide sequence ID" value="NZ_BJCS01000014.1"/>
</dbReference>
<keyword evidence="2" id="KW-1185">Reference proteome</keyword>
<dbReference type="STRING" id="162209.IJ22_47200"/>
<evidence type="ECO:0000313" key="2">
    <source>
        <dbReference type="Proteomes" id="UP000061660"/>
    </source>
</evidence>
<dbReference type="AlphaFoldDB" id="A0A0U2VW90"/>
<dbReference type="KEGG" id="pnp:IJ22_47200"/>
<reference evidence="1 2" key="2">
    <citation type="journal article" date="2016" name="Genome Announc.">
        <title>Complete Genome Sequences of Two Interactive Moderate Thermophiles, Paenibacillus napthalenovorans 32O-Y and Paenibacillus sp. 32O-W.</title>
        <authorList>
            <person name="Butler R.R.III."/>
            <person name="Wang J."/>
            <person name="Stark B.C."/>
            <person name="Pombert J.F."/>
        </authorList>
    </citation>
    <scope>NUCLEOTIDE SEQUENCE [LARGE SCALE GENOMIC DNA]</scope>
    <source>
        <strain evidence="1 2">32O-Y</strain>
    </source>
</reference>
<proteinExistence type="predicted"/>
<dbReference type="Proteomes" id="UP000061660">
    <property type="component" value="Chromosome"/>
</dbReference>
<dbReference type="OrthoDB" id="2449468at2"/>
<evidence type="ECO:0000313" key="1">
    <source>
        <dbReference type="EMBL" id="ALS24982.1"/>
    </source>
</evidence>